<evidence type="ECO:0000256" key="2">
    <source>
        <dbReference type="ARBA" id="ARBA00023125"/>
    </source>
</evidence>
<reference evidence="5 6" key="1">
    <citation type="submission" date="2019-05" db="EMBL/GenBank/DDBJ databases">
        <title>Ruegeria sp. nov., isolated from tidal flat.</title>
        <authorList>
            <person name="Kim W."/>
        </authorList>
    </citation>
    <scope>NUCLEOTIDE SEQUENCE [LARGE SCALE GENOMIC DNA]</scope>
    <source>
        <strain evidence="5 6">CAU 1488</strain>
    </source>
</reference>
<proteinExistence type="predicted"/>
<dbReference type="InterPro" id="IPR018060">
    <property type="entry name" value="HTH_AraC"/>
</dbReference>
<dbReference type="EMBL" id="VCPD01000002">
    <property type="protein sequence ID" value="TMV08600.1"/>
    <property type="molecule type" value="Genomic_DNA"/>
</dbReference>
<keyword evidence="3" id="KW-0804">Transcription</keyword>
<dbReference type="InterPro" id="IPR050204">
    <property type="entry name" value="AraC_XylS_family_regulators"/>
</dbReference>
<keyword evidence="2" id="KW-0238">DNA-binding</keyword>
<gene>
    <name evidence="5" type="ORF">FGK63_05620</name>
</gene>
<dbReference type="SMART" id="SM00342">
    <property type="entry name" value="HTH_ARAC"/>
    <property type="match status" value="1"/>
</dbReference>
<name>A0ABY2X038_9RHOB</name>
<evidence type="ECO:0000256" key="1">
    <source>
        <dbReference type="ARBA" id="ARBA00023015"/>
    </source>
</evidence>
<feature type="domain" description="HTH araC/xylS-type" evidence="4">
    <location>
        <begin position="255"/>
        <end position="356"/>
    </location>
</feature>
<evidence type="ECO:0000256" key="3">
    <source>
        <dbReference type="ARBA" id="ARBA00023163"/>
    </source>
</evidence>
<organism evidence="5 6">
    <name type="scientific">Ruegeria sediminis</name>
    <dbReference type="NCBI Taxonomy" id="2583820"/>
    <lineage>
        <taxon>Bacteria</taxon>
        <taxon>Pseudomonadati</taxon>
        <taxon>Pseudomonadota</taxon>
        <taxon>Alphaproteobacteria</taxon>
        <taxon>Rhodobacterales</taxon>
        <taxon>Roseobacteraceae</taxon>
        <taxon>Ruegeria</taxon>
    </lineage>
</organism>
<keyword evidence="6" id="KW-1185">Reference proteome</keyword>
<dbReference type="Gene3D" id="1.10.10.60">
    <property type="entry name" value="Homeodomain-like"/>
    <property type="match status" value="1"/>
</dbReference>
<dbReference type="Proteomes" id="UP001193035">
    <property type="component" value="Unassembled WGS sequence"/>
</dbReference>
<sequence length="366" mass="40846">MRPSLTCRPHRATKKVLRRCTMARQNSDRDSANFCFLLNCRYCSVMARENQILLQACFNDVDLFCDTTRHWDLDFKPLSGVNNGLAAAEVVQVGFGEVEFGSARIRASLDQAGAPPAGRHTLVVLGSSIRNLWWRGRTVTSDDVLIFPEGAEIACFSGPDFLNFCLSVTEQYVVELAERAQVQLPALKRRPEVFRPAPQVIHAARSVLAETRIRPASVSQDAVRDTTDSLVLAWLAQGGVHLNERSPRKGERGLARCLSLIEASPHRQLPVLELCELAGVSRRTLEALFHDRFGVGPAAFMKMRRLASVRSDLRKSPPDETLIGDAMSKYGFMHVGQFAADYRKAFGERPSETLKDGRRRVAESRH</sequence>
<dbReference type="PROSITE" id="PS01124">
    <property type="entry name" value="HTH_ARAC_FAMILY_2"/>
    <property type="match status" value="1"/>
</dbReference>
<dbReference type="PANTHER" id="PTHR46796">
    <property type="entry name" value="HTH-TYPE TRANSCRIPTIONAL ACTIVATOR RHAS-RELATED"/>
    <property type="match status" value="1"/>
</dbReference>
<evidence type="ECO:0000313" key="5">
    <source>
        <dbReference type="EMBL" id="TMV08600.1"/>
    </source>
</evidence>
<comment type="caution">
    <text evidence="5">The sequence shown here is derived from an EMBL/GenBank/DDBJ whole genome shotgun (WGS) entry which is preliminary data.</text>
</comment>
<keyword evidence="1" id="KW-0805">Transcription regulation</keyword>
<evidence type="ECO:0000259" key="4">
    <source>
        <dbReference type="PROSITE" id="PS01124"/>
    </source>
</evidence>
<accession>A0ABY2X038</accession>
<evidence type="ECO:0000313" key="6">
    <source>
        <dbReference type="Proteomes" id="UP001193035"/>
    </source>
</evidence>
<dbReference type="PANTHER" id="PTHR46796:SF12">
    <property type="entry name" value="HTH-TYPE DNA-BINDING TRANSCRIPTIONAL ACTIVATOR EUTR"/>
    <property type="match status" value="1"/>
</dbReference>
<dbReference type="SUPFAM" id="SSF46689">
    <property type="entry name" value="Homeodomain-like"/>
    <property type="match status" value="1"/>
</dbReference>
<protein>
    <submittedName>
        <fullName evidence="5">Helix-turn-helix domain-containing protein</fullName>
    </submittedName>
</protein>
<dbReference type="InterPro" id="IPR009057">
    <property type="entry name" value="Homeodomain-like_sf"/>
</dbReference>
<dbReference type="Pfam" id="PF12833">
    <property type="entry name" value="HTH_18"/>
    <property type="match status" value="1"/>
</dbReference>